<feature type="chain" id="PRO_5035265955" evidence="1">
    <location>
        <begin position="21"/>
        <end position="134"/>
    </location>
</feature>
<protein>
    <submittedName>
        <fullName evidence="2">Uncharacterized protein</fullName>
    </submittedName>
</protein>
<gene>
    <name evidence="2" type="ORF">IFK94_12545</name>
</gene>
<name>A0A8J6Y666_9BACT</name>
<comment type="caution">
    <text evidence="2">The sequence shown here is derived from an EMBL/GenBank/DDBJ whole genome shotgun (WGS) entry which is preliminary data.</text>
</comment>
<feature type="signal peptide" evidence="1">
    <location>
        <begin position="1"/>
        <end position="20"/>
    </location>
</feature>
<organism evidence="2 3">
    <name type="scientific">Candidatus Polarisedimenticola svalbardensis</name>
    <dbReference type="NCBI Taxonomy" id="2886004"/>
    <lineage>
        <taxon>Bacteria</taxon>
        <taxon>Pseudomonadati</taxon>
        <taxon>Acidobacteriota</taxon>
        <taxon>Candidatus Polarisedimenticolia</taxon>
        <taxon>Candidatus Polarisedimenticolales</taxon>
        <taxon>Candidatus Polarisedimenticolaceae</taxon>
        <taxon>Candidatus Polarisedimenticola</taxon>
    </lineage>
</organism>
<accession>A0A8J6Y666</accession>
<keyword evidence="1" id="KW-0732">Signal</keyword>
<dbReference type="EMBL" id="JACXWD010000051">
    <property type="protein sequence ID" value="MBD3868949.1"/>
    <property type="molecule type" value="Genomic_DNA"/>
</dbReference>
<reference evidence="2 3" key="1">
    <citation type="submission" date="2020-08" db="EMBL/GenBank/DDBJ databases">
        <title>Acidobacteriota in marine sediments use diverse sulfur dissimilation pathways.</title>
        <authorList>
            <person name="Wasmund K."/>
        </authorList>
    </citation>
    <scope>NUCLEOTIDE SEQUENCE [LARGE SCALE GENOMIC DNA]</scope>
    <source>
        <strain evidence="2">MAG AM4</strain>
    </source>
</reference>
<evidence type="ECO:0000313" key="2">
    <source>
        <dbReference type="EMBL" id="MBD3868949.1"/>
    </source>
</evidence>
<sequence>MRVLVVAISLAVMSIPIVIAQPTDANDIPPDVLLLIQSELDYLEGSDREISLTLDQADPHQAIKQIAATAGLSIEVDGILPMKPTLTKSFENATVKDVLTWYASEVKVIYKAKSPDRLVVIAHGDIRRDKKEAS</sequence>
<evidence type="ECO:0000313" key="3">
    <source>
        <dbReference type="Proteomes" id="UP000648239"/>
    </source>
</evidence>
<proteinExistence type="predicted"/>
<evidence type="ECO:0000256" key="1">
    <source>
        <dbReference type="SAM" id="SignalP"/>
    </source>
</evidence>
<dbReference type="Proteomes" id="UP000648239">
    <property type="component" value="Unassembled WGS sequence"/>
</dbReference>
<dbReference type="AlphaFoldDB" id="A0A8J6Y666"/>